<dbReference type="Proteomes" id="UP000237271">
    <property type="component" value="Unassembled WGS sequence"/>
</dbReference>
<comment type="caution">
    <text evidence="1">The sequence shown here is derived from an EMBL/GenBank/DDBJ whole genome shotgun (WGS) entry which is preliminary data.</text>
</comment>
<organism evidence="1 2">
    <name type="scientific">Phytophthora palmivora</name>
    <dbReference type="NCBI Taxonomy" id="4796"/>
    <lineage>
        <taxon>Eukaryota</taxon>
        <taxon>Sar</taxon>
        <taxon>Stramenopiles</taxon>
        <taxon>Oomycota</taxon>
        <taxon>Peronosporomycetes</taxon>
        <taxon>Peronosporales</taxon>
        <taxon>Peronosporaceae</taxon>
        <taxon>Phytophthora</taxon>
    </lineage>
</organism>
<evidence type="ECO:0000313" key="2">
    <source>
        <dbReference type="Proteomes" id="UP000237271"/>
    </source>
</evidence>
<protein>
    <submittedName>
        <fullName evidence="1">Chloride Channel (ClC) Family</fullName>
    </submittedName>
</protein>
<accession>A0A2P4XDV9</accession>
<sequence>MVACIASYFVGGMFTSSIYDILAIWADVSSVCYDFNEDMLSQTAVKDYMGSAPVIFTRDTTYNEANQALGSIRHYALEVGIARFLAVHYTGVGEDVNLYLMHKRASISSWTQVYVIKFGKLLGAIHLDSSLTKVRKEAVPIHFS</sequence>
<dbReference type="InterPro" id="IPR050970">
    <property type="entry name" value="Cl_channel_volt-gated"/>
</dbReference>
<dbReference type="EMBL" id="NCKW01011323">
    <property type="protein sequence ID" value="POM63741.1"/>
    <property type="molecule type" value="Genomic_DNA"/>
</dbReference>
<name>A0A2P4XDV9_9STRA</name>
<dbReference type="GO" id="GO:0005247">
    <property type="term" value="F:voltage-gated chloride channel activity"/>
    <property type="evidence" value="ECO:0007669"/>
    <property type="project" value="TreeGrafter"/>
</dbReference>
<keyword evidence="2" id="KW-1185">Reference proteome</keyword>
<dbReference type="PANTHER" id="PTHR45720:SF10">
    <property type="entry name" value="CHLORIDE CHANNEL PROTEIN 2"/>
    <property type="match status" value="1"/>
</dbReference>
<dbReference type="PANTHER" id="PTHR45720">
    <property type="entry name" value="CHLORIDE CHANNEL PROTEIN 2"/>
    <property type="match status" value="1"/>
</dbReference>
<reference evidence="1 2" key="1">
    <citation type="journal article" date="2017" name="Genome Biol. Evol.">
        <title>Phytophthora megakarya and P. palmivora, closely related causal agents of cacao black pod rot, underwent increases in genome sizes and gene numbers by different mechanisms.</title>
        <authorList>
            <person name="Ali S.S."/>
            <person name="Shao J."/>
            <person name="Lary D.J."/>
            <person name="Kronmiller B."/>
            <person name="Shen D."/>
            <person name="Strem M.D."/>
            <person name="Amoako-Attah I."/>
            <person name="Akrofi A.Y."/>
            <person name="Begoude B.A."/>
            <person name="Ten Hoopen G.M."/>
            <person name="Coulibaly K."/>
            <person name="Kebe B.I."/>
            <person name="Melnick R.L."/>
            <person name="Guiltinan M.J."/>
            <person name="Tyler B.M."/>
            <person name="Meinhardt L.W."/>
            <person name="Bailey B.A."/>
        </authorList>
    </citation>
    <scope>NUCLEOTIDE SEQUENCE [LARGE SCALE GENOMIC DNA]</scope>
    <source>
        <strain evidence="2">sbr112.9</strain>
    </source>
</reference>
<dbReference type="OrthoDB" id="44789at2759"/>
<evidence type="ECO:0000313" key="1">
    <source>
        <dbReference type="EMBL" id="POM63741.1"/>
    </source>
</evidence>
<dbReference type="AlphaFoldDB" id="A0A2P4XDV9"/>
<gene>
    <name evidence="1" type="ORF">PHPALM_20822</name>
</gene>
<proteinExistence type="predicted"/>